<proteinExistence type="predicted"/>
<protein>
    <submittedName>
        <fullName evidence="2">Spore gernimation protein GerPC</fullName>
    </submittedName>
</protein>
<dbReference type="InterPro" id="IPR019673">
    <property type="entry name" value="Spore_germination_GerPC"/>
</dbReference>
<dbReference type="AlphaFoldDB" id="A0A6I2M894"/>
<dbReference type="Proteomes" id="UP000441585">
    <property type="component" value="Unassembled WGS sequence"/>
</dbReference>
<gene>
    <name evidence="2" type="ORF">GJU41_01590</name>
</gene>
<dbReference type="Pfam" id="PF10737">
    <property type="entry name" value="GerPC"/>
    <property type="match status" value="1"/>
</dbReference>
<evidence type="ECO:0000256" key="1">
    <source>
        <dbReference type="SAM" id="Coils"/>
    </source>
</evidence>
<comment type="caution">
    <text evidence="2">The sequence shown here is derived from an EMBL/GenBank/DDBJ whole genome shotgun (WGS) entry which is preliminary data.</text>
</comment>
<reference evidence="2 3" key="1">
    <citation type="submission" date="2019-11" db="EMBL/GenBank/DDBJ databases">
        <title>Bacillus idriensis genome.</title>
        <authorList>
            <person name="Konopka E.N."/>
            <person name="Newman J.D."/>
        </authorList>
    </citation>
    <scope>NUCLEOTIDE SEQUENCE [LARGE SCALE GENOMIC DNA]</scope>
    <source>
        <strain evidence="2 3">DSM 19097</strain>
    </source>
</reference>
<dbReference type="EMBL" id="WKKF01000001">
    <property type="protein sequence ID" value="MRX52651.1"/>
    <property type="molecule type" value="Genomic_DNA"/>
</dbReference>
<sequence length="208" mass="24041">MKLYYDQSMMQCIQHLYGIVQAQDEKIKKLESAVSAMMDEIEELKKRPSTTIEKIEYKFDQLKVETLEGTLNIGLNPTVPDQIENFEVDQKGLQVNQGNSTKREEEIFEAVQARLVAFLNEDCVKYIEQLAAQNNYELDDAHKEFIIDDIRKQIDSRIRFYLKQGTYDESVPVSAQIEDITSKVKQDVERSITYFIQALPQEGADSNT</sequence>
<evidence type="ECO:0000313" key="2">
    <source>
        <dbReference type="EMBL" id="MRX52651.1"/>
    </source>
</evidence>
<keyword evidence="3" id="KW-1185">Reference proteome</keyword>
<name>A0A6I2M894_9BACI</name>
<accession>A0A6I2M894</accession>
<keyword evidence="1" id="KW-0175">Coiled coil</keyword>
<evidence type="ECO:0000313" key="3">
    <source>
        <dbReference type="Proteomes" id="UP000441585"/>
    </source>
</evidence>
<organism evidence="2 3">
    <name type="scientific">Metabacillus idriensis</name>
    <dbReference type="NCBI Taxonomy" id="324768"/>
    <lineage>
        <taxon>Bacteria</taxon>
        <taxon>Bacillati</taxon>
        <taxon>Bacillota</taxon>
        <taxon>Bacilli</taxon>
        <taxon>Bacillales</taxon>
        <taxon>Bacillaceae</taxon>
        <taxon>Metabacillus</taxon>
    </lineage>
</organism>
<feature type="coiled-coil region" evidence="1">
    <location>
        <begin position="20"/>
        <end position="47"/>
    </location>
</feature>
<dbReference type="RefSeq" id="WP_154317878.1">
    <property type="nucleotide sequence ID" value="NZ_CAJFZX010000002.1"/>
</dbReference>